<reference evidence="1 2" key="1">
    <citation type="journal article" date="2010" name="Environ. Microbiol.">
        <title>Genomic analysis of oceanic cyanobacterial myoviruses compared with T4-like myoviruses from diverse hosts and environments.</title>
        <authorList>
            <person name="Sullivan M.B."/>
            <person name="Huang K.H."/>
            <person name="Ignacio-Espinoza J.C."/>
            <person name="Berlin A.M."/>
            <person name="Kelly L."/>
            <person name="Weigele P.R."/>
            <person name="DeFrancesco A.S."/>
            <person name="Kern S.E."/>
            <person name="Thompson L.R."/>
            <person name="Young S."/>
            <person name="Yandava C."/>
            <person name="Fu R."/>
            <person name="Krastins B."/>
            <person name="Chase M."/>
            <person name="Sarracino D."/>
            <person name="Osburne M.S."/>
            <person name="Henn M.R."/>
            <person name="Chisholm S.W."/>
        </authorList>
    </citation>
    <scope>NUCLEOTIDE SEQUENCE [LARGE SCALE GENOMIC DNA]</scope>
    <source>
        <strain evidence="1">NATL1A-15</strain>
    </source>
</reference>
<proteinExistence type="predicted"/>
<dbReference type="OrthoDB" id="29363at10239"/>
<dbReference type="GeneID" id="10329463"/>
<accession>E3SNQ9</accession>
<organism evidence="1 2">
    <name type="scientific">Prochlorococcus phage P-SSM7</name>
    <dbReference type="NCBI Taxonomy" id="445688"/>
    <lineage>
        <taxon>Viruses</taxon>
        <taxon>Duplodnaviria</taxon>
        <taxon>Heunggongvirae</taxon>
        <taxon>Uroviricota</taxon>
        <taxon>Caudoviricetes</taxon>
        <taxon>Pantevenvirales</taxon>
        <taxon>Kyanoviridae</taxon>
        <taxon>Palaemonvirus</taxon>
        <taxon>Palaemonvirus pssm7</taxon>
    </lineage>
</organism>
<gene>
    <name evidence="1" type="ORF">PSSM7_145</name>
</gene>
<dbReference type="EMBL" id="GU071103">
    <property type="protein sequence ID" value="ADO98962.1"/>
    <property type="molecule type" value="Genomic_DNA"/>
</dbReference>
<evidence type="ECO:0000313" key="2">
    <source>
        <dbReference type="Proteomes" id="UP000006532"/>
    </source>
</evidence>
<dbReference type="Proteomes" id="UP000006532">
    <property type="component" value="Segment"/>
</dbReference>
<protein>
    <submittedName>
        <fullName evidence="1">Uncharacterized protein</fullName>
    </submittedName>
</protein>
<name>E3SNQ9_9CAUD</name>
<evidence type="ECO:0000313" key="1">
    <source>
        <dbReference type="EMBL" id="ADO98962.1"/>
    </source>
</evidence>
<keyword evidence="2" id="KW-1185">Reference proteome</keyword>
<dbReference type="RefSeq" id="YP_004324972.1">
    <property type="nucleotide sequence ID" value="NC_015290.1"/>
</dbReference>
<dbReference type="KEGG" id="vg:10329463"/>
<sequence length="72" mass="8189">MNGLMIGGNVIEYTEPATDKMKLRADSLRILMAQFGNDGKSVYECAEDWCSKQYTTAGLVKYYEAYYSKKTK</sequence>